<gene>
    <name evidence="2" type="ORF">I7I51_03863</name>
</gene>
<evidence type="ECO:0000313" key="2">
    <source>
        <dbReference type="EMBL" id="QSS61686.1"/>
    </source>
</evidence>
<sequence length="110" mass="11972">MTDVFGCYETTIGSRRVYGVQTKKKAESASRGMSDRRANPMITVRVGEPQVAAAGSREREPTKEGLGTERPGEGTTKSGEGSKKQATRTKVNDWVEGGGWRVEGGWRLKP</sequence>
<name>A0A8A1M5B7_AJECA</name>
<feature type="compositionally biased region" description="Basic and acidic residues" evidence="1">
    <location>
        <begin position="56"/>
        <end position="72"/>
    </location>
</feature>
<evidence type="ECO:0000256" key="1">
    <source>
        <dbReference type="SAM" id="MobiDB-lite"/>
    </source>
</evidence>
<feature type="region of interest" description="Disordered" evidence="1">
    <location>
        <begin position="21"/>
        <end position="40"/>
    </location>
</feature>
<dbReference type="EMBL" id="CP069111">
    <property type="protein sequence ID" value="QSS61686.1"/>
    <property type="molecule type" value="Genomic_DNA"/>
</dbReference>
<feature type="region of interest" description="Disordered" evidence="1">
    <location>
        <begin position="50"/>
        <end position="110"/>
    </location>
</feature>
<dbReference type="Proteomes" id="UP000663671">
    <property type="component" value="Chromosome 5"/>
</dbReference>
<evidence type="ECO:0000313" key="3">
    <source>
        <dbReference type="Proteomes" id="UP000663671"/>
    </source>
</evidence>
<proteinExistence type="predicted"/>
<feature type="compositionally biased region" description="Basic and acidic residues" evidence="1">
    <location>
        <begin position="24"/>
        <end position="38"/>
    </location>
</feature>
<dbReference type="VEuPathDB" id="FungiDB:I7I51_03863"/>
<reference evidence="2" key="1">
    <citation type="submission" date="2021-01" db="EMBL/GenBank/DDBJ databases">
        <title>Chromosome-level genome assembly of a human fungal pathogen reveals clustering of transcriptionally co-regulated genes.</title>
        <authorList>
            <person name="Voorhies M."/>
            <person name="Cohen S."/>
            <person name="Shea T.P."/>
            <person name="Petrus S."/>
            <person name="Munoz J.F."/>
            <person name="Poplawski S."/>
            <person name="Goldman W.E."/>
            <person name="Michael T."/>
            <person name="Cuomo C.A."/>
            <person name="Sil A."/>
            <person name="Beyhan S."/>
        </authorList>
    </citation>
    <scope>NUCLEOTIDE SEQUENCE</scope>
    <source>
        <strain evidence="2">WU24</strain>
    </source>
</reference>
<accession>A0A8A1M5B7</accession>
<organism evidence="2 3">
    <name type="scientific">Ajellomyces capsulatus</name>
    <name type="common">Darling's disease fungus</name>
    <name type="synonym">Histoplasma capsulatum</name>
    <dbReference type="NCBI Taxonomy" id="5037"/>
    <lineage>
        <taxon>Eukaryota</taxon>
        <taxon>Fungi</taxon>
        <taxon>Dikarya</taxon>
        <taxon>Ascomycota</taxon>
        <taxon>Pezizomycotina</taxon>
        <taxon>Eurotiomycetes</taxon>
        <taxon>Eurotiomycetidae</taxon>
        <taxon>Onygenales</taxon>
        <taxon>Ajellomycetaceae</taxon>
        <taxon>Histoplasma</taxon>
    </lineage>
</organism>
<protein>
    <submittedName>
        <fullName evidence="2">Uncharacterized protein</fullName>
    </submittedName>
</protein>
<dbReference type="AlphaFoldDB" id="A0A8A1M5B7"/>